<evidence type="ECO:0000313" key="3">
    <source>
        <dbReference type="Proteomes" id="UP000501676"/>
    </source>
</evidence>
<feature type="compositionally biased region" description="Basic and acidic residues" evidence="1">
    <location>
        <begin position="183"/>
        <end position="216"/>
    </location>
</feature>
<dbReference type="Proteomes" id="UP000501676">
    <property type="component" value="Plasmid pC0210C1"/>
</dbReference>
<evidence type="ECO:0000313" key="2">
    <source>
        <dbReference type="EMBL" id="QIH24493.1"/>
    </source>
</evidence>
<geneLocation type="plasmid" evidence="3">
    <name>pc0210c1</name>
</geneLocation>
<dbReference type="AlphaFoldDB" id="A0A6G7BAH5"/>
<name>A0A6G7BAH5_9LACO</name>
<protein>
    <submittedName>
        <fullName evidence="2">Uncharacterized protein</fullName>
    </submittedName>
</protein>
<dbReference type="EMBL" id="CP049229">
    <property type="protein sequence ID" value="QIH24493.1"/>
    <property type="molecule type" value="Genomic_DNA"/>
</dbReference>
<gene>
    <name evidence="2" type="ORF">G6Z83_07175</name>
</gene>
<keyword evidence="2" id="KW-0614">Plasmid</keyword>
<evidence type="ECO:0000256" key="1">
    <source>
        <dbReference type="SAM" id="MobiDB-lite"/>
    </source>
</evidence>
<organism evidence="2 3">
    <name type="scientific">Lactobacillus iners</name>
    <dbReference type="NCBI Taxonomy" id="147802"/>
    <lineage>
        <taxon>Bacteria</taxon>
        <taxon>Bacillati</taxon>
        <taxon>Bacillota</taxon>
        <taxon>Bacilli</taxon>
        <taxon>Lactobacillales</taxon>
        <taxon>Lactobacillaceae</taxon>
        <taxon>Lactobacillus</taxon>
    </lineage>
</organism>
<accession>A0A6G7BAH5</accession>
<sequence length="952" mass="109156">MPITVSDDQLVLLKTIGSLGFVNNNQLNLIWSVIKHYPCIFPKSLLKVWCSYDGLLKAIKPTKNKTYSSVIRITYKLSTSATKWLDKLGVLSLNNELFSVNSHNEQAIEVIVQGLYATCFRNKIMGDSIPLLYSDNTYVPLSFYYGYEIGLNGEEYQGESEGLDGEEYQGEDERLDGEECQGEDERLNGEECQGESEKFNGEECQGESEKFNGEEYQGESERLNGEKYQDKNEQCNSQNIKISDTKAGQNYPIEIKISIKPNSISKPATTDILKTYINNAIKDIKPKRYKQNNGIEIISLILRTVYAGLIDGNIKLVDIEKVLEDIDISIDSAKASLKPDNPVKSNIKKENPIKTNEIDILDSLVFANTNKEPKAENHDIGNTIKQDKEHSISKYIEYAIYTDNKCIAKIQMLRQELMDKLNETDTATNYLTKISIIILCIIQNTKNEDQPINIKQQAMNIKDISKVAIGDPHFNIDEYDLRSFKRQFNIQFGEQNNLPFVADMMISFTRKNKRRQELYVELDNRTEGNATQIEKILNYIWYALKHPEKDISMILAITDGSLASRRVKEYTNIGRKLSNLVDYFLKAHIESPTKSPTNSKLYLSQLYRNTSNLHIYLTGVSEAHIDVAQALLGSNYIGNYMNTIDALVNNLNKHTAWNVSFEKSHNLKLLENNPHLLWSCEKDLENIPFAESRNKDIFRYIEHANNDYKSLGQLVFYYPGSNTIKKLQLLAAEEHELDFLIYQFNLLNNDNLNNNSGYYLGIFPLRIVAKNAISLTSITKSISYIDSFTPSCPYYIQPRLSRSNDLLLHEELRWLTIQYSHDIYNFFVNGAINKAAKKNNIKYSSAFIPLFSNFGVKRSFADLHVLATQLSETDFIQQLRLDEIPQDLYLQLLSRWPNATYSINSLLNLPYIKNPLLADELSSKKHFDFIDFIHPLNSTISFARSPILWTHQ</sequence>
<feature type="region of interest" description="Disordered" evidence="1">
    <location>
        <begin position="177"/>
        <end position="216"/>
    </location>
</feature>
<proteinExistence type="predicted"/>
<reference evidence="2 3" key="1">
    <citation type="submission" date="2020-02" db="EMBL/GenBank/DDBJ databases">
        <title>Complete genome sequences of six Lactobacillus iners strains isolated from the human vagina.</title>
        <authorList>
            <person name="France M.T."/>
            <person name="Rutt L."/>
            <person name="Narina S."/>
            <person name="Arbaugh S."/>
            <person name="Humphrys M.S."/>
            <person name="Ma B."/>
            <person name="Hayward M.R."/>
            <person name="Relman D."/>
            <person name="Kwon D.S."/>
            <person name="Ravel J."/>
        </authorList>
    </citation>
    <scope>NUCLEOTIDE SEQUENCE [LARGE SCALE GENOMIC DNA]</scope>
    <source>
        <strain evidence="2 3">C0210C1</strain>
        <plasmid evidence="3">pc0210c1</plasmid>
    </source>
</reference>